<gene>
    <name evidence="2" type="primary">RvY_18547-1</name>
    <name evidence="2" type="synonym">RvY_18547.1</name>
    <name evidence="2" type="ORF">RvY_18547</name>
</gene>
<dbReference type="Proteomes" id="UP000186922">
    <property type="component" value="Unassembled WGS sequence"/>
</dbReference>
<comment type="caution">
    <text evidence="2">The sequence shown here is derived from an EMBL/GenBank/DDBJ whole genome shotgun (WGS) entry which is preliminary data.</text>
</comment>
<protein>
    <submittedName>
        <fullName evidence="2">Uncharacterized protein</fullName>
    </submittedName>
</protein>
<dbReference type="AlphaFoldDB" id="A0A1D1W9F0"/>
<accession>A0A1D1W9F0</accession>
<proteinExistence type="predicted"/>
<dbReference type="EMBL" id="BDGG01000019">
    <property type="protein sequence ID" value="GAV08928.1"/>
    <property type="molecule type" value="Genomic_DNA"/>
</dbReference>
<evidence type="ECO:0000256" key="1">
    <source>
        <dbReference type="SAM" id="MobiDB-lite"/>
    </source>
</evidence>
<organism evidence="2 3">
    <name type="scientific">Ramazzottius varieornatus</name>
    <name type="common">Water bear</name>
    <name type="synonym">Tardigrade</name>
    <dbReference type="NCBI Taxonomy" id="947166"/>
    <lineage>
        <taxon>Eukaryota</taxon>
        <taxon>Metazoa</taxon>
        <taxon>Ecdysozoa</taxon>
        <taxon>Tardigrada</taxon>
        <taxon>Eutardigrada</taxon>
        <taxon>Parachela</taxon>
        <taxon>Hypsibioidea</taxon>
        <taxon>Ramazzottiidae</taxon>
        <taxon>Ramazzottius</taxon>
    </lineage>
</organism>
<sequence length="120" mass="12608">MISSLLESALPQSSSEKPIKRKDVRYVTHIANGTKLSIYVACASQLPLRTTQHITWAPQLAPSFNAPSQPTYVGTQAPQTVYALGVAPPMQFQPEGPPADSSPGPPIVGGAIGPNPAFTT</sequence>
<evidence type="ECO:0000313" key="3">
    <source>
        <dbReference type="Proteomes" id="UP000186922"/>
    </source>
</evidence>
<feature type="region of interest" description="Disordered" evidence="1">
    <location>
        <begin position="88"/>
        <end position="120"/>
    </location>
</feature>
<name>A0A1D1W9F0_RAMVA</name>
<keyword evidence="3" id="KW-1185">Reference proteome</keyword>
<evidence type="ECO:0000313" key="2">
    <source>
        <dbReference type="EMBL" id="GAV08928.1"/>
    </source>
</evidence>
<reference evidence="2 3" key="1">
    <citation type="journal article" date="2016" name="Nat. Commun.">
        <title>Extremotolerant tardigrade genome and improved radiotolerance of human cultured cells by tardigrade-unique protein.</title>
        <authorList>
            <person name="Hashimoto T."/>
            <person name="Horikawa D.D."/>
            <person name="Saito Y."/>
            <person name="Kuwahara H."/>
            <person name="Kozuka-Hata H."/>
            <person name="Shin-I T."/>
            <person name="Minakuchi Y."/>
            <person name="Ohishi K."/>
            <person name="Motoyama A."/>
            <person name="Aizu T."/>
            <person name="Enomoto A."/>
            <person name="Kondo K."/>
            <person name="Tanaka S."/>
            <person name="Hara Y."/>
            <person name="Koshikawa S."/>
            <person name="Sagara H."/>
            <person name="Miura T."/>
            <person name="Yokobori S."/>
            <person name="Miyagawa K."/>
            <person name="Suzuki Y."/>
            <person name="Kubo T."/>
            <person name="Oyama M."/>
            <person name="Kohara Y."/>
            <person name="Fujiyama A."/>
            <person name="Arakawa K."/>
            <person name="Katayama T."/>
            <person name="Toyoda A."/>
            <person name="Kunieda T."/>
        </authorList>
    </citation>
    <scope>NUCLEOTIDE SEQUENCE [LARGE SCALE GENOMIC DNA]</scope>
    <source>
        <strain evidence="2 3">YOKOZUNA-1</strain>
    </source>
</reference>